<accession>A0ABN9ST33</accession>
<proteinExistence type="predicted"/>
<dbReference type="Proteomes" id="UP001189429">
    <property type="component" value="Unassembled WGS sequence"/>
</dbReference>
<protein>
    <submittedName>
        <fullName evidence="2">Uncharacterized protein</fullName>
    </submittedName>
</protein>
<sequence length="945" mass="104006">MRDSHARGLRVNVGGSFARVMALTGSQGPSPGRRWVLRQAMAGFFARRAARLTGASCAFAASGRALEMLAAMNTDEARSNTKLAHGIPPEIVDGGNRYIRYDASKMGPNTAWANIEAFLLKHSLLWEETPEPDAIAVHSDNRGGLMCSGEDVEDKGRSIIEVGVKVPHGALAMQLCPLDDPMREVHVVNNKLMIERAGGKLAEWTGKERLLTLATSHCSQFAKAVLARCTTDVEILQDAGGRLSRAKLEERDPNMKAFLDGWKFKVMSWKCEIAWPGLAHLSQLAQNTDNKVGKAMGELETAIAIMKYNARGMSWDSAAVAASATSAEDKSIPGIRAIAKFFGHDAGAPLVTRLEKFRSSLQLKVKMGGPYLVDIANMAFKGQSLKKFPFVRLGCMAVNLLTHKVEHDIGMCFQKSDLTWIQNPTNYAAVDAFESSAMQLDEWLESMVVEGQLGENDRCNIMFKFLIRNCLHLRQKEKLGYEKKVFNNSAEIRSAAASDIQKITGGVGHCKWQPMAVTTGGECHQPKAGAQRTPAAAADLNSEAKVLENKGFTVGKQVLECGATPLSGLYAIAKISDGKVVLEKETFGGLQRAFSVELTAIEFAQKFKAVADAAKLPIAMSTSASTRHVRSRSHFVHDWARCRAWRTISSVAIGSCIDDGACFIYMCNPKKLFTKRAFEPKQLQIVPSTTLDGTRLDEKMKCVNSMASITVYLDDDGEAVDLHFVLAAPPTSSVNEPTKWDEKVTFEPYWWMASTSDEKLATVTKQMVCKDGVVFPTFVNNEALGANAEIMYLTPKKESAPKTSLEERATAMQDRCPVPTMRRKRFKQTVAEEDPREAALAERPEFEEDIPESEKEKLPEFAEGPENGKFKMTLTHTYTNFHNIPDSVDVRSVFRDMMSKAGRTDFEDDTQKGGVKRKISVTYACVETCSPQSTQRAHPSSSSSD</sequence>
<evidence type="ECO:0000313" key="3">
    <source>
        <dbReference type="Proteomes" id="UP001189429"/>
    </source>
</evidence>
<feature type="region of interest" description="Disordered" evidence="1">
    <location>
        <begin position="824"/>
        <end position="857"/>
    </location>
</feature>
<evidence type="ECO:0000256" key="1">
    <source>
        <dbReference type="SAM" id="MobiDB-lite"/>
    </source>
</evidence>
<evidence type="ECO:0000313" key="2">
    <source>
        <dbReference type="EMBL" id="CAK0835322.1"/>
    </source>
</evidence>
<keyword evidence="3" id="KW-1185">Reference proteome</keyword>
<comment type="caution">
    <text evidence="2">The sequence shown here is derived from an EMBL/GenBank/DDBJ whole genome shotgun (WGS) entry which is preliminary data.</text>
</comment>
<reference evidence="2" key="1">
    <citation type="submission" date="2023-10" db="EMBL/GenBank/DDBJ databases">
        <authorList>
            <person name="Chen Y."/>
            <person name="Shah S."/>
            <person name="Dougan E. K."/>
            <person name="Thang M."/>
            <person name="Chan C."/>
        </authorList>
    </citation>
    <scope>NUCLEOTIDE SEQUENCE [LARGE SCALE GENOMIC DNA]</scope>
</reference>
<name>A0ABN9ST33_9DINO</name>
<organism evidence="2 3">
    <name type="scientific">Prorocentrum cordatum</name>
    <dbReference type="NCBI Taxonomy" id="2364126"/>
    <lineage>
        <taxon>Eukaryota</taxon>
        <taxon>Sar</taxon>
        <taxon>Alveolata</taxon>
        <taxon>Dinophyceae</taxon>
        <taxon>Prorocentrales</taxon>
        <taxon>Prorocentraceae</taxon>
        <taxon>Prorocentrum</taxon>
    </lineage>
</organism>
<dbReference type="EMBL" id="CAUYUJ010013047">
    <property type="protein sequence ID" value="CAK0835322.1"/>
    <property type="molecule type" value="Genomic_DNA"/>
</dbReference>
<gene>
    <name evidence="2" type="ORF">PCOR1329_LOCUS32319</name>
</gene>